<dbReference type="EMBL" id="JABBWM010000014">
    <property type="protein sequence ID" value="KAG2112710.1"/>
    <property type="molecule type" value="Genomic_DNA"/>
</dbReference>
<evidence type="ECO:0000313" key="2">
    <source>
        <dbReference type="Proteomes" id="UP000823399"/>
    </source>
</evidence>
<keyword evidence="2" id="KW-1185">Reference proteome</keyword>
<evidence type="ECO:0000313" key="1">
    <source>
        <dbReference type="EMBL" id="KAG2112710.1"/>
    </source>
</evidence>
<organism evidence="1 2">
    <name type="scientific">Suillus discolor</name>
    <dbReference type="NCBI Taxonomy" id="1912936"/>
    <lineage>
        <taxon>Eukaryota</taxon>
        <taxon>Fungi</taxon>
        <taxon>Dikarya</taxon>
        <taxon>Basidiomycota</taxon>
        <taxon>Agaricomycotina</taxon>
        <taxon>Agaricomycetes</taxon>
        <taxon>Agaricomycetidae</taxon>
        <taxon>Boletales</taxon>
        <taxon>Suillineae</taxon>
        <taxon>Suillaceae</taxon>
        <taxon>Suillus</taxon>
    </lineage>
</organism>
<dbReference type="AlphaFoldDB" id="A0A9P7FDQ0"/>
<dbReference type="Proteomes" id="UP000823399">
    <property type="component" value="Unassembled WGS sequence"/>
</dbReference>
<comment type="caution">
    <text evidence="1">The sequence shown here is derived from an EMBL/GenBank/DDBJ whole genome shotgun (WGS) entry which is preliminary data.</text>
</comment>
<dbReference type="RefSeq" id="XP_041295509.1">
    <property type="nucleotide sequence ID" value="XM_041436586.1"/>
</dbReference>
<gene>
    <name evidence="1" type="ORF">F5147DRAFT_684194</name>
</gene>
<accession>A0A9P7FDQ0</accession>
<name>A0A9P7FDQ0_9AGAM</name>
<proteinExistence type="predicted"/>
<dbReference type="OrthoDB" id="20734at2759"/>
<protein>
    <submittedName>
        <fullName evidence="1">Uncharacterized protein</fullName>
    </submittedName>
</protein>
<dbReference type="GeneID" id="64698845"/>
<sequence>MACSTRSSPLSIHVFELGIVALLLSESKFTTATLTRALGSSVLHLLMYLPPPPPISSDSPVATTLNSAFWNPALSGAQGLRRESS</sequence>
<reference evidence="1" key="1">
    <citation type="journal article" date="2020" name="New Phytol.">
        <title>Comparative genomics reveals dynamic genome evolution in host specialist ectomycorrhizal fungi.</title>
        <authorList>
            <person name="Lofgren L.A."/>
            <person name="Nguyen N.H."/>
            <person name="Vilgalys R."/>
            <person name="Ruytinx J."/>
            <person name="Liao H.L."/>
            <person name="Branco S."/>
            <person name="Kuo A."/>
            <person name="LaButti K."/>
            <person name="Lipzen A."/>
            <person name="Andreopoulos W."/>
            <person name="Pangilinan J."/>
            <person name="Riley R."/>
            <person name="Hundley H."/>
            <person name="Na H."/>
            <person name="Barry K."/>
            <person name="Grigoriev I.V."/>
            <person name="Stajich J.E."/>
            <person name="Kennedy P.G."/>
        </authorList>
    </citation>
    <scope>NUCLEOTIDE SEQUENCE</scope>
    <source>
        <strain evidence="1">FC423</strain>
    </source>
</reference>